<evidence type="ECO:0000313" key="2">
    <source>
        <dbReference type="Proteomes" id="UP000814128"/>
    </source>
</evidence>
<keyword evidence="2" id="KW-1185">Reference proteome</keyword>
<dbReference type="EMBL" id="MU273561">
    <property type="protein sequence ID" value="KAI0031991.1"/>
    <property type="molecule type" value="Genomic_DNA"/>
</dbReference>
<dbReference type="Proteomes" id="UP000814128">
    <property type="component" value="Unassembled WGS sequence"/>
</dbReference>
<reference evidence="1" key="2">
    <citation type="journal article" date="2022" name="New Phytol.">
        <title>Evolutionary transition to the ectomycorrhizal habit in the genomes of a hyperdiverse lineage of mushroom-forming fungi.</title>
        <authorList>
            <person name="Looney B."/>
            <person name="Miyauchi S."/>
            <person name="Morin E."/>
            <person name="Drula E."/>
            <person name="Courty P.E."/>
            <person name="Kohler A."/>
            <person name="Kuo A."/>
            <person name="LaButti K."/>
            <person name="Pangilinan J."/>
            <person name="Lipzen A."/>
            <person name="Riley R."/>
            <person name="Andreopoulos W."/>
            <person name="He G."/>
            <person name="Johnson J."/>
            <person name="Nolan M."/>
            <person name="Tritt A."/>
            <person name="Barry K.W."/>
            <person name="Grigoriev I.V."/>
            <person name="Nagy L.G."/>
            <person name="Hibbett D."/>
            <person name="Henrissat B."/>
            <person name="Matheny P.B."/>
            <person name="Labbe J."/>
            <person name="Martin F.M."/>
        </authorList>
    </citation>
    <scope>NUCLEOTIDE SEQUENCE</scope>
    <source>
        <strain evidence="1">EC-137</strain>
    </source>
</reference>
<gene>
    <name evidence="1" type="ORF">K488DRAFT_86313</name>
</gene>
<comment type="caution">
    <text evidence="1">The sequence shown here is derived from an EMBL/GenBank/DDBJ whole genome shotgun (WGS) entry which is preliminary data.</text>
</comment>
<proteinExistence type="predicted"/>
<name>A0ACB8QJJ3_9AGAM</name>
<organism evidence="1 2">
    <name type="scientific">Vararia minispora EC-137</name>
    <dbReference type="NCBI Taxonomy" id="1314806"/>
    <lineage>
        <taxon>Eukaryota</taxon>
        <taxon>Fungi</taxon>
        <taxon>Dikarya</taxon>
        <taxon>Basidiomycota</taxon>
        <taxon>Agaricomycotina</taxon>
        <taxon>Agaricomycetes</taxon>
        <taxon>Russulales</taxon>
        <taxon>Lachnocladiaceae</taxon>
        <taxon>Vararia</taxon>
    </lineage>
</organism>
<reference evidence="1" key="1">
    <citation type="submission" date="2021-02" db="EMBL/GenBank/DDBJ databases">
        <authorList>
            <consortium name="DOE Joint Genome Institute"/>
            <person name="Ahrendt S."/>
            <person name="Looney B.P."/>
            <person name="Miyauchi S."/>
            <person name="Morin E."/>
            <person name="Drula E."/>
            <person name="Courty P.E."/>
            <person name="Chicoki N."/>
            <person name="Fauchery L."/>
            <person name="Kohler A."/>
            <person name="Kuo A."/>
            <person name="Labutti K."/>
            <person name="Pangilinan J."/>
            <person name="Lipzen A."/>
            <person name="Riley R."/>
            <person name="Andreopoulos W."/>
            <person name="He G."/>
            <person name="Johnson J."/>
            <person name="Barry K.W."/>
            <person name="Grigoriev I.V."/>
            <person name="Nagy L."/>
            <person name="Hibbett D."/>
            <person name="Henrissat B."/>
            <person name="Matheny P.B."/>
            <person name="Labbe J."/>
            <person name="Martin F."/>
        </authorList>
    </citation>
    <scope>NUCLEOTIDE SEQUENCE</scope>
    <source>
        <strain evidence="1">EC-137</strain>
    </source>
</reference>
<sequence>MPSSFFTLLFAALATLCDAAPLPLGGVAANPAAYALAVAKAHTPTAKLTGPALPRALSMDTGTYGYPPNLEAARKGAAAAEARDKVTRAAPKKGDSFGARSIPTARGLSDVHGYYASPERFDLPGEKKTHADYDRGSSSDL</sequence>
<protein>
    <submittedName>
        <fullName evidence="1">Uncharacterized protein</fullName>
    </submittedName>
</protein>
<evidence type="ECO:0000313" key="1">
    <source>
        <dbReference type="EMBL" id="KAI0031991.1"/>
    </source>
</evidence>
<accession>A0ACB8QJJ3</accession>